<dbReference type="InterPro" id="IPR011990">
    <property type="entry name" value="TPR-like_helical_dom_sf"/>
</dbReference>
<evidence type="ECO:0000313" key="3">
    <source>
        <dbReference type="Proteomes" id="UP001158045"/>
    </source>
</evidence>
<comment type="caution">
    <text evidence="2">The sequence shown here is derived from an EMBL/GenBank/DDBJ whole genome shotgun (WGS) entry which is preliminary data.</text>
</comment>
<feature type="domain" description="HTH cro/C1-type" evidence="1">
    <location>
        <begin position="14"/>
        <end position="68"/>
    </location>
</feature>
<dbReference type="Gene3D" id="1.25.40.10">
    <property type="entry name" value="Tetratricopeptide repeat domain"/>
    <property type="match status" value="1"/>
</dbReference>
<proteinExistence type="predicted"/>
<name>A0ABT6NAR2_9FIRM</name>
<evidence type="ECO:0000259" key="1">
    <source>
        <dbReference type="PROSITE" id="PS50943"/>
    </source>
</evidence>
<reference evidence="2 3" key="1">
    <citation type="submission" date="2023-04" db="EMBL/GenBank/DDBJ databases">
        <title>Fusibacter bizertensis strain WBS, isolated from littoral bottom sediments of the Arctic seas - biochemical and genomic analysis.</title>
        <authorList>
            <person name="Brioukhanov A.L."/>
        </authorList>
    </citation>
    <scope>NUCLEOTIDE SEQUENCE [LARGE SCALE GENOMIC DNA]</scope>
    <source>
        <strain evidence="2 3">WBS</strain>
    </source>
</reference>
<sequence>MFSTYDLGQFSQVLKDIRKSLNYTQNDVATHTGLSTETLRKLENGKTIPKYDTIEILSLFYKTDLHSILNLCKSSTIIFDYYSKIDWLITRVDSQEIKDTLSSFDLLKSNHLFNLIEKKELAQLEFLIDGLKHSYLYDETSLIASIQTSNELLIKALNVFIPTFSITEWEKYKYNYLELRILFAIAANLGVIRECEQSNAILEYVVNSLSYTSKAFHLENVLISKIYATMSYNYHRLDQHQLALNAANTGIEFCNRHEIMTNLPLLLCRKGVALKLLDSDGYLEYLENAIVLLTIQGNHNLAAQYKKITDNYLNA</sequence>
<dbReference type="InterPro" id="IPR010982">
    <property type="entry name" value="Lambda_DNA-bd_dom_sf"/>
</dbReference>
<organism evidence="2 3">
    <name type="scientific">Fusibacter bizertensis</name>
    <dbReference type="NCBI Taxonomy" id="1488331"/>
    <lineage>
        <taxon>Bacteria</taxon>
        <taxon>Bacillati</taxon>
        <taxon>Bacillota</taxon>
        <taxon>Clostridia</taxon>
        <taxon>Eubacteriales</taxon>
        <taxon>Eubacteriales Family XII. Incertae Sedis</taxon>
        <taxon>Fusibacter</taxon>
    </lineage>
</organism>
<dbReference type="PROSITE" id="PS50943">
    <property type="entry name" value="HTH_CROC1"/>
    <property type="match status" value="1"/>
</dbReference>
<accession>A0ABT6NAR2</accession>
<dbReference type="InterPro" id="IPR001387">
    <property type="entry name" value="Cro/C1-type_HTH"/>
</dbReference>
<dbReference type="EMBL" id="JARYZI010000002">
    <property type="protein sequence ID" value="MDH8677513.1"/>
    <property type="molecule type" value="Genomic_DNA"/>
</dbReference>
<dbReference type="CDD" id="cd00093">
    <property type="entry name" value="HTH_XRE"/>
    <property type="match status" value="1"/>
</dbReference>
<dbReference type="SMART" id="SM00530">
    <property type="entry name" value="HTH_XRE"/>
    <property type="match status" value="1"/>
</dbReference>
<dbReference type="Pfam" id="PF01381">
    <property type="entry name" value="HTH_3"/>
    <property type="match status" value="1"/>
</dbReference>
<dbReference type="SUPFAM" id="SSF47413">
    <property type="entry name" value="lambda repressor-like DNA-binding domains"/>
    <property type="match status" value="1"/>
</dbReference>
<keyword evidence="3" id="KW-1185">Reference proteome</keyword>
<dbReference type="RefSeq" id="WP_281093328.1">
    <property type="nucleotide sequence ID" value="NZ_JARYZI010000002.1"/>
</dbReference>
<evidence type="ECO:0000313" key="2">
    <source>
        <dbReference type="EMBL" id="MDH8677513.1"/>
    </source>
</evidence>
<gene>
    <name evidence="2" type="ORF">QE109_05105</name>
</gene>
<protein>
    <submittedName>
        <fullName evidence="2">Helix-turn-helix transcriptional regulator</fullName>
    </submittedName>
</protein>
<dbReference type="Proteomes" id="UP001158045">
    <property type="component" value="Unassembled WGS sequence"/>
</dbReference>
<dbReference type="Gene3D" id="1.10.260.40">
    <property type="entry name" value="lambda repressor-like DNA-binding domains"/>
    <property type="match status" value="1"/>
</dbReference>